<dbReference type="InterPro" id="IPR023395">
    <property type="entry name" value="MCP_dom_sf"/>
</dbReference>
<keyword evidence="4 8" id="KW-0812">Transmembrane</keyword>
<dbReference type="InterPro" id="IPR050391">
    <property type="entry name" value="Mito_Metabolite_Transporter"/>
</dbReference>
<dbReference type="Pfam" id="PF00153">
    <property type="entry name" value="Mito_carr"/>
    <property type="match status" value="3"/>
</dbReference>
<dbReference type="Proteomes" id="UP001162640">
    <property type="component" value="Unassembled WGS sequence"/>
</dbReference>
<dbReference type="SUPFAM" id="SSF103506">
    <property type="entry name" value="Mitochondrial carrier"/>
    <property type="match status" value="1"/>
</dbReference>
<evidence type="ECO:0000256" key="3">
    <source>
        <dbReference type="ARBA" id="ARBA00022448"/>
    </source>
</evidence>
<keyword evidence="7 8" id="KW-0472">Membrane</keyword>
<feature type="region of interest" description="Disordered" evidence="10">
    <location>
        <begin position="19"/>
        <end position="38"/>
    </location>
</feature>
<proteinExistence type="inferred from homology"/>
<dbReference type="Gene3D" id="1.50.40.10">
    <property type="entry name" value="Mitochondrial carrier domain"/>
    <property type="match status" value="1"/>
</dbReference>
<evidence type="ECO:0000256" key="10">
    <source>
        <dbReference type="SAM" id="MobiDB-lite"/>
    </source>
</evidence>
<evidence type="ECO:0000256" key="2">
    <source>
        <dbReference type="ARBA" id="ARBA00006375"/>
    </source>
</evidence>
<feature type="repeat" description="Solcar" evidence="8">
    <location>
        <begin position="214"/>
        <end position="301"/>
    </location>
</feature>
<comment type="similarity">
    <text evidence="2 9">Belongs to the mitochondrial carrier (TC 2.A.29) family.</text>
</comment>
<dbReference type="GO" id="GO:0016020">
    <property type="term" value="C:membrane"/>
    <property type="evidence" value="ECO:0007669"/>
    <property type="project" value="UniProtKB-SubCell"/>
</dbReference>
<organism evidence="11 12">
    <name type="scientific">Triparma laevis f. inornata</name>
    <dbReference type="NCBI Taxonomy" id="1714386"/>
    <lineage>
        <taxon>Eukaryota</taxon>
        <taxon>Sar</taxon>
        <taxon>Stramenopiles</taxon>
        <taxon>Ochrophyta</taxon>
        <taxon>Bolidophyceae</taxon>
        <taxon>Parmales</taxon>
        <taxon>Triparmaceae</taxon>
        <taxon>Triparma</taxon>
    </lineage>
</organism>
<evidence type="ECO:0000256" key="9">
    <source>
        <dbReference type="RuleBase" id="RU000488"/>
    </source>
</evidence>
<protein>
    <submittedName>
        <fullName evidence="11">Uncharacterized protein</fullName>
    </submittedName>
</protein>
<name>A0A9W7AWU0_9STRA</name>
<evidence type="ECO:0000256" key="8">
    <source>
        <dbReference type="PROSITE-ProRule" id="PRU00282"/>
    </source>
</evidence>
<dbReference type="PROSITE" id="PS50920">
    <property type="entry name" value="SOLCAR"/>
    <property type="match status" value="3"/>
</dbReference>
<evidence type="ECO:0000256" key="7">
    <source>
        <dbReference type="ARBA" id="ARBA00023136"/>
    </source>
</evidence>
<accession>A0A9W7AWU0</accession>
<dbReference type="EMBL" id="BLQM01000242">
    <property type="protein sequence ID" value="GMH78001.1"/>
    <property type="molecule type" value="Genomic_DNA"/>
</dbReference>
<feature type="compositionally biased region" description="Low complexity" evidence="10">
    <location>
        <begin position="19"/>
        <end position="37"/>
    </location>
</feature>
<keyword evidence="6" id="KW-1133">Transmembrane helix</keyword>
<gene>
    <name evidence="11" type="ORF">TL16_g07622</name>
</gene>
<keyword evidence="5" id="KW-0677">Repeat</keyword>
<keyword evidence="3 9" id="KW-0813">Transport</keyword>
<dbReference type="InterPro" id="IPR018108">
    <property type="entry name" value="MCP_transmembrane"/>
</dbReference>
<evidence type="ECO:0000256" key="1">
    <source>
        <dbReference type="ARBA" id="ARBA00004141"/>
    </source>
</evidence>
<evidence type="ECO:0000256" key="6">
    <source>
        <dbReference type="ARBA" id="ARBA00022989"/>
    </source>
</evidence>
<sequence length="312" mass="33798">MSIIGMKFQPPMAHPTTSIYATSPSASSPPSKGSPSALQSMGLACGTALIAVNFTHPIETVKTRMQVGEFSFGIMMKEEGFAALWKGIQAAWLREASYTTVKLGGYGPIRDALGAKDKNAPFYLKFFAGSLSGSIGSVFGNPFDVMKTMMMSNSGKQTPLPALMGQMYKDQGIGGFYRGITANIARACVLNGTKMACYDLIKGKVSESLGYSRKDVRCQFISATGAGFFMTCTVSPFDNMRTRLMNQPTDAKIYNGMVDCAKKTLQKEGPTAFYKGFFPIWGRFAPPGNASARHHGQLLEHDGFRHNLKFSG</sequence>
<comment type="caution">
    <text evidence="11">The sequence shown here is derived from an EMBL/GenBank/DDBJ whole genome shotgun (WGS) entry which is preliminary data.</text>
</comment>
<dbReference type="AlphaFoldDB" id="A0A9W7AWU0"/>
<reference evidence="12" key="1">
    <citation type="journal article" date="2023" name="Commun. Biol.">
        <title>Genome analysis of Parmales, the sister group of diatoms, reveals the evolutionary specialization of diatoms from phago-mixotrophs to photoautotrophs.</title>
        <authorList>
            <person name="Ban H."/>
            <person name="Sato S."/>
            <person name="Yoshikawa S."/>
            <person name="Yamada K."/>
            <person name="Nakamura Y."/>
            <person name="Ichinomiya M."/>
            <person name="Sato N."/>
            <person name="Blanc-Mathieu R."/>
            <person name="Endo H."/>
            <person name="Kuwata A."/>
            <person name="Ogata H."/>
        </authorList>
    </citation>
    <scope>NUCLEOTIDE SEQUENCE [LARGE SCALE GENOMIC DNA]</scope>
</reference>
<evidence type="ECO:0000256" key="4">
    <source>
        <dbReference type="ARBA" id="ARBA00022692"/>
    </source>
</evidence>
<feature type="repeat" description="Solcar" evidence="8">
    <location>
        <begin position="120"/>
        <end position="204"/>
    </location>
</feature>
<evidence type="ECO:0000313" key="12">
    <source>
        <dbReference type="Proteomes" id="UP001162640"/>
    </source>
</evidence>
<evidence type="ECO:0000313" key="11">
    <source>
        <dbReference type="EMBL" id="GMH78001.1"/>
    </source>
</evidence>
<feature type="repeat" description="Solcar" evidence="8">
    <location>
        <begin position="35"/>
        <end position="112"/>
    </location>
</feature>
<comment type="subcellular location">
    <subcellularLocation>
        <location evidence="1">Membrane</location>
        <topology evidence="1">Multi-pass membrane protein</topology>
    </subcellularLocation>
</comment>
<dbReference type="PANTHER" id="PTHR45618">
    <property type="entry name" value="MITOCHONDRIAL DICARBOXYLATE CARRIER-RELATED"/>
    <property type="match status" value="1"/>
</dbReference>
<evidence type="ECO:0000256" key="5">
    <source>
        <dbReference type="ARBA" id="ARBA00022737"/>
    </source>
</evidence>